<sequence>MKIAVINSCNYSSTGTICHNTANILRKQGHDVIFCYARGQKSDESFCYKFESMMEVRFHGIATRITGYEGCFSKPATERLIGFLNRFKPDLVILGELHGYYLAHYRFLSYLKEKKIKTLYFLFEEYAYTGKCGYTDPCLKYQVECKKCPKIKDYPKTWFFDRSSYFFKKKQETYSNFPSLFMNTVPYNYRKALGAALIKNTGVTLLQYGWGIDIKNKYKPNYEIDVINEYGIDTTKKVILSVAPLSDARKGIKKYYIPCAEAFKDDKRFVFVLVGVDCQHEAFPKNIIAIPYIKNQDKLCALFTIADLFIIPSVADTYPTVCLISLGCGTPFIGFKCSGVQYMAPEPFGKYVELGNVDHLVELIKVTDKKSRSTIEQCRSYALANYDHESILKKIMDVITNNNYGDI</sequence>
<feature type="domain" description="Glycosyl transferase family 1" evidence="2">
    <location>
        <begin position="228"/>
        <end position="365"/>
    </location>
</feature>
<dbReference type="Pfam" id="PF00534">
    <property type="entry name" value="Glycos_transf_1"/>
    <property type="match status" value="1"/>
</dbReference>
<organism evidence="3 4">
    <name type="scientific">Cloacibacillus porcorum</name>
    <dbReference type="NCBI Taxonomy" id="1197717"/>
    <lineage>
        <taxon>Bacteria</taxon>
        <taxon>Thermotogati</taxon>
        <taxon>Synergistota</taxon>
        <taxon>Synergistia</taxon>
        <taxon>Synergistales</taxon>
        <taxon>Synergistaceae</taxon>
        <taxon>Cloacibacillus</taxon>
    </lineage>
</organism>
<reference evidence="3" key="1">
    <citation type="submission" date="2016-08" db="EMBL/GenBank/DDBJ databases">
        <title>Complete genome of Cloacibacillus porcorum.</title>
        <authorList>
            <person name="Looft T."/>
            <person name="Bayles D.O."/>
            <person name="Alt D.P."/>
        </authorList>
    </citation>
    <scope>NUCLEOTIDE SEQUENCE [LARGE SCALE GENOMIC DNA]</scope>
    <source>
        <strain evidence="3">CL-84</strain>
    </source>
</reference>
<dbReference type="GeneID" id="83058845"/>
<evidence type="ECO:0000313" key="3">
    <source>
        <dbReference type="EMBL" id="ANZ46002.1"/>
    </source>
</evidence>
<dbReference type="GO" id="GO:0009103">
    <property type="term" value="P:lipopolysaccharide biosynthetic process"/>
    <property type="evidence" value="ECO:0007669"/>
    <property type="project" value="TreeGrafter"/>
</dbReference>
<dbReference type="GO" id="GO:0016757">
    <property type="term" value="F:glycosyltransferase activity"/>
    <property type="evidence" value="ECO:0007669"/>
    <property type="project" value="InterPro"/>
</dbReference>
<dbReference type="SUPFAM" id="SSF53756">
    <property type="entry name" value="UDP-Glycosyltransferase/glycogen phosphorylase"/>
    <property type="match status" value="1"/>
</dbReference>
<dbReference type="InterPro" id="IPR001296">
    <property type="entry name" value="Glyco_trans_1"/>
</dbReference>
<dbReference type="AlphaFoldDB" id="A0A1B2I7Q1"/>
<dbReference type="STRING" id="1197717.BED41_13415"/>
<dbReference type="KEGG" id="cpor:BED41_13415"/>
<accession>A0A1B2I7Q1</accession>
<evidence type="ECO:0000256" key="1">
    <source>
        <dbReference type="ARBA" id="ARBA00022679"/>
    </source>
</evidence>
<dbReference type="PANTHER" id="PTHR46401">
    <property type="entry name" value="GLYCOSYLTRANSFERASE WBBK-RELATED"/>
    <property type="match status" value="1"/>
</dbReference>
<dbReference type="RefSeq" id="WP_066747346.1">
    <property type="nucleotide sequence ID" value="NZ_CP016757.1"/>
</dbReference>
<evidence type="ECO:0000313" key="4">
    <source>
        <dbReference type="Proteomes" id="UP000093044"/>
    </source>
</evidence>
<keyword evidence="1" id="KW-0808">Transferase</keyword>
<gene>
    <name evidence="3" type="ORF">BED41_13415</name>
</gene>
<protein>
    <recommendedName>
        <fullName evidence="2">Glycosyl transferase family 1 domain-containing protein</fullName>
    </recommendedName>
</protein>
<proteinExistence type="predicted"/>
<name>A0A1B2I7Q1_9BACT</name>
<dbReference type="Proteomes" id="UP000093044">
    <property type="component" value="Chromosome"/>
</dbReference>
<evidence type="ECO:0000259" key="2">
    <source>
        <dbReference type="Pfam" id="PF00534"/>
    </source>
</evidence>
<dbReference type="Gene3D" id="3.40.50.2000">
    <property type="entry name" value="Glycogen Phosphorylase B"/>
    <property type="match status" value="2"/>
</dbReference>
<dbReference type="PANTHER" id="PTHR46401:SF2">
    <property type="entry name" value="GLYCOSYLTRANSFERASE WBBK-RELATED"/>
    <property type="match status" value="1"/>
</dbReference>
<keyword evidence="4" id="KW-1185">Reference proteome</keyword>
<dbReference type="EMBL" id="CP016757">
    <property type="protein sequence ID" value="ANZ46002.1"/>
    <property type="molecule type" value="Genomic_DNA"/>
</dbReference>